<dbReference type="PANTHER" id="PTHR43349:SF89">
    <property type="entry name" value="LEUCANTHOCYANIDIN REDUCTASE"/>
    <property type="match status" value="1"/>
</dbReference>
<dbReference type="eggNOG" id="ENOG502QR3U">
    <property type="taxonomic scope" value="Eukaryota"/>
</dbReference>
<dbReference type="Proteomes" id="UP000026962">
    <property type="component" value="Chromosome 3"/>
</dbReference>
<accession>A0A0E0KBI4</accession>
<dbReference type="AlphaFoldDB" id="A0A0E0KBI4"/>
<dbReference type="InterPro" id="IPR008030">
    <property type="entry name" value="NmrA-like"/>
</dbReference>
<feature type="domain" description="NmrA-like" evidence="3">
    <location>
        <begin position="23"/>
        <end position="321"/>
    </location>
</feature>
<dbReference type="EnsemblPlants" id="OPUNC03G10830.1">
    <property type="protein sequence ID" value="OPUNC03G10830.1"/>
    <property type="gene ID" value="OPUNC03G10830"/>
</dbReference>
<evidence type="ECO:0000259" key="3">
    <source>
        <dbReference type="Pfam" id="PF05368"/>
    </source>
</evidence>
<evidence type="ECO:0000256" key="2">
    <source>
        <dbReference type="ARBA" id="ARBA00023002"/>
    </source>
</evidence>
<sequence>MAPAAQELLLQQLQPPRCTGAALIVGATGYIGRFVAEACLDSGRETLILVRPGNACPARAASVDALRQKGAVVIEGCVGGKEGRKSVEAALRARGVEVVISVMGGASILDQLGLIEAIRAAGTVKRFLPSEFGHDVDRARPVGAGLRFYEEKRLVRRAAEASGVPYTFICCNSIAGWPYHDSTHPSELPPPLDRFQIYGDGDVRAFFVAGSDIGKFTIRAAYDARSINKIVHFRPACNLLSTNEMASLWESKIGRTLPRVTLTEEDLIAMAADDIIPESIVASLTHDIFINGCQTHFYIDGPRDIDISSLYPDIPFRTIDECFDDYIHVLNLAEEAKEKEEKKNAPTVGRLAIPPTYWFGKFEIIIISISNSYERCLFTLS</sequence>
<reference evidence="4" key="1">
    <citation type="submission" date="2015-04" db="UniProtKB">
        <authorList>
            <consortium name="EnsemblPlants"/>
        </authorList>
    </citation>
    <scope>IDENTIFICATION</scope>
</reference>
<protein>
    <recommendedName>
        <fullName evidence="3">NmrA-like domain-containing protein</fullName>
    </recommendedName>
</protein>
<dbReference type="GO" id="GO:0016491">
    <property type="term" value="F:oxidoreductase activity"/>
    <property type="evidence" value="ECO:0007669"/>
    <property type="project" value="UniProtKB-KW"/>
</dbReference>
<reference evidence="4" key="2">
    <citation type="submission" date="2018-05" db="EMBL/GenBank/DDBJ databases">
        <title>OpunRS2 (Oryza punctata Reference Sequence Version 2).</title>
        <authorList>
            <person name="Zhang J."/>
            <person name="Kudrna D."/>
            <person name="Lee S."/>
            <person name="Talag J."/>
            <person name="Welchert J."/>
            <person name="Wing R.A."/>
        </authorList>
    </citation>
    <scope>NUCLEOTIDE SEQUENCE [LARGE SCALE GENOMIC DNA]</scope>
</reference>
<keyword evidence="5" id="KW-1185">Reference proteome</keyword>
<dbReference type="Pfam" id="PF05368">
    <property type="entry name" value="NmrA"/>
    <property type="match status" value="1"/>
</dbReference>
<dbReference type="CDD" id="cd05259">
    <property type="entry name" value="PCBER_SDR_a"/>
    <property type="match status" value="1"/>
</dbReference>
<dbReference type="PANTHER" id="PTHR43349">
    <property type="entry name" value="PINORESINOL REDUCTASE-RELATED"/>
    <property type="match status" value="1"/>
</dbReference>
<dbReference type="Gene3D" id="3.40.50.720">
    <property type="entry name" value="NAD(P)-binding Rossmann-like Domain"/>
    <property type="match status" value="1"/>
</dbReference>
<dbReference type="OMA" id="PYYDNCH"/>
<dbReference type="Gramene" id="OPUNC03G10830.1">
    <property type="protein sequence ID" value="OPUNC03G10830.1"/>
    <property type="gene ID" value="OPUNC03G10830"/>
</dbReference>
<keyword evidence="1" id="KW-0521">NADP</keyword>
<proteinExistence type="predicted"/>
<name>A0A0E0KBI4_ORYPU</name>
<dbReference type="HOGENOM" id="CLU_060833_0_1_1"/>
<dbReference type="Gene3D" id="3.90.25.10">
    <property type="entry name" value="UDP-galactose 4-epimerase, domain 1"/>
    <property type="match status" value="1"/>
</dbReference>
<dbReference type="InterPro" id="IPR045312">
    <property type="entry name" value="PCBER-like"/>
</dbReference>
<dbReference type="InterPro" id="IPR036291">
    <property type="entry name" value="NAD(P)-bd_dom_sf"/>
</dbReference>
<organism evidence="4">
    <name type="scientific">Oryza punctata</name>
    <name type="common">Red rice</name>
    <dbReference type="NCBI Taxonomy" id="4537"/>
    <lineage>
        <taxon>Eukaryota</taxon>
        <taxon>Viridiplantae</taxon>
        <taxon>Streptophyta</taxon>
        <taxon>Embryophyta</taxon>
        <taxon>Tracheophyta</taxon>
        <taxon>Spermatophyta</taxon>
        <taxon>Magnoliopsida</taxon>
        <taxon>Liliopsida</taxon>
        <taxon>Poales</taxon>
        <taxon>Poaceae</taxon>
        <taxon>BOP clade</taxon>
        <taxon>Oryzoideae</taxon>
        <taxon>Oryzeae</taxon>
        <taxon>Oryzinae</taxon>
        <taxon>Oryza</taxon>
    </lineage>
</organism>
<evidence type="ECO:0000313" key="5">
    <source>
        <dbReference type="Proteomes" id="UP000026962"/>
    </source>
</evidence>
<keyword evidence="2" id="KW-0560">Oxidoreductase</keyword>
<dbReference type="STRING" id="4537.A0A0E0KBI4"/>
<evidence type="ECO:0000256" key="1">
    <source>
        <dbReference type="ARBA" id="ARBA00022857"/>
    </source>
</evidence>
<dbReference type="InterPro" id="IPR050608">
    <property type="entry name" value="NmrA-type/Isoflavone_red_sf"/>
</dbReference>
<evidence type="ECO:0000313" key="4">
    <source>
        <dbReference type="EnsemblPlants" id="OPUNC03G10830.1"/>
    </source>
</evidence>
<dbReference type="SUPFAM" id="SSF51735">
    <property type="entry name" value="NAD(P)-binding Rossmann-fold domains"/>
    <property type="match status" value="1"/>
</dbReference>